<accession>A0AAE0LW10</accession>
<evidence type="ECO:0000256" key="9">
    <source>
        <dbReference type="ARBA" id="ARBA00025679"/>
    </source>
</evidence>
<evidence type="ECO:0000256" key="1">
    <source>
        <dbReference type="ARBA" id="ARBA00000695"/>
    </source>
</evidence>
<dbReference type="PANTHER" id="PTHR33407:SF9">
    <property type="entry name" value="PECTATE LYASE F-RELATED"/>
    <property type="match status" value="1"/>
</dbReference>
<dbReference type="PANTHER" id="PTHR33407">
    <property type="entry name" value="PECTATE LYASE F-RELATED"/>
    <property type="match status" value="1"/>
</dbReference>
<name>A0AAE0LW10_9PEZI</name>
<gene>
    <name evidence="11" type="ORF">B0H64DRAFT_422901</name>
</gene>
<dbReference type="EC" id="4.2.2.2" evidence="10"/>
<evidence type="ECO:0000256" key="2">
    <source>
        <dbReference type="ARBA" id="ARBA00001913"/>
    </source>
</evidence>
<dbReference type="SUPFAM" id="SSF51126">
    <property type="entry name" value="Pectin lyase-like"/>
    <property type="match status" value="1"/>
</dbReference>
<comment type="function">
    <text evidence="9 10">Pectinolytic enzyme consist of four classes of enzymes: pectin lyase, polygalacturonase, pectin methylesterase and rhamnogalacturonase. Among pectinolytic enzymes, pectin lyase is the most important in depolymerization of pectin, since it cleaves internal glycosidic bonds of highly methylated pectins. Favors pectate, the anion, over pectin, the methyl ester.</text>
</comment>
<dbReference type="InterPro" id="IPR011050">
    <property type="entry name" value="Pectin_lyase_fold/virulence"/>
</dbReference>
<comment type="similarity">
    <text evidence="4 10">Belongs to the polysaccharide lyase 3 family.</text>
</comment>
<keyword evidence="7 10" id="KW-0106">Calcium</keyword>
<evidence type="ECO:0000256" key="4">
    <source>
        <dbReference type="ARBA" id="ARBA00006463"/>
    </source>
</evidence>
<dbReference type="GeneID" id="87842534"/>
<proteinExistence type="inferred from homology"/>
<dbReference type="GO" id="GO:0005576">
    <property type="term" value="C:extracellular region"/>
    <property type="evidence" value="ECO:0007669"/>
    <property type="project" value="UniProtKB-SubCell"/>
</dbReference>
<dbReference type="InterPro" id="IPR012334">
    <property type="entry name" value="Pectin_lyas_fold"/>
</dbReference>
<keyword evidence="12" id="KW-1185">Reference proteome</keyword>
<protein>
    <recommendedName>
        <fullName evidence="10">Pectate lyase</fullName>
        <ecNumber evidence="10">4.2.2.2</ecNumber>
    </recommendedName>
</protein>
<dbReference type="EMBL" id="JAUEPN010000002">
    <property type="protein sequence ID" value="KAK3299465.1"/>
    <property type="molecule type" value="Genomic_DNA"/>
</dbReference>
<evidence type="ECO:0000256" key="6">
    <source>
        <dbReference type="ARBA" id="ARBA00022729"/>
    </source>
</evidence>
<sequence>MGGKSTIRMATTGGFFSGLTPEQTCHHHKNNPVKPFPNLLKMKSVTILAMSLAGAAVGVSGAATTTFPEATGETALPTPMLVSGAFDGGMKRYNRDPDTCENQTETGEDAAMFIVEDGGSISNVVIGKAQGEGIHCRGACTLTNVWWEAVCEDAATFKQAEGNSYVIGGGARGASDKVFQFNGRGTVSIEDFYAEDYGKVVRSCGDCTDNGGPRNVVIDGMVAKDGGPLCGINTNFGDTCRISNSCQTDGKSCDRYEGVEKGEGDTEKIGSGPDDISCFVTALTETC</sequence>
<evidence type="ECO:0000313" key="11">
    <source>
        <dbReference type="EMBL" id="KAK3299465.1"/>
    </source>
</evidence>
<comment type="catalytic activity">
    <reaction evidence="1 10">
        <text>Eliminative cleavage of (1-&gt;4)-alpha-D-galacturonan to give oligosaccharides with 4-deoxy-alpha-D-galact-4-enuronosyl groups at their non-reducing ends.</text>
        <dbReference type="EC" id="4.2.2.2"/>
    </reaction>
</comment>
<dbReference type="Proteomes" id="UP001278766">
    <property type="component" value="Unassembled WGS sequence"/>
</dbReference>
<evidence type="ECO:0000256" key="3">
    <source>
        <dbReference type="ARBA" id="ARBA00004613"/>
    </source>
</evidence>
<dbReference type="Gene3D" id="2.160.20.10">
    <property type="entry name" value="Single-stranded right-handed beta-helix, Pectin lyase-like"/>
    <property type="match status" value="1"/>
</dbReference>
<keyword evidence="5 10" id="KW-0964">Secreted</keyword>
<evidence type="ECO:0000256" key="7">
    <source>
        <dbReference type="ARBA" id="ARBA00022837"/>
    </source>
</evidence>
<reference evidence="11" key="1">
    <citation type="journal article" date="2023" name="Mol. Phylogenet. Evol.">
        <title>Genome-scale phylogeny and comparative genomics of the fungal order Sordariales.</title>
        <authorList>
            <person name="Hensen N."/>
            <person name="Bonometti L."/>
            <person name="Westerberg I."/>
            <person name="Brannstrom I.O."/>
            <person name="Guillou S."/>
            <person name="Cros-Aarteil S."/>
            <person name="Calhoun S."/>
            <person name="Haridas S."/>
            <person name="Kuo A."/>
            <person name="Mondo S."/>
            <person name="Pangilinan J."/>
            <person name="Riley R."/>
            <person name="LaButti K."/>
            <person name="Andreopoulos B."/>
            <person name="Lipzen A."/>
            <person name="Chen C."/>
            <person name="Yan M."/>
            <person name="Daum C."/>
            <person name="Ng V."/>
            <person name="Clum A."/>
            <person name="Steindorff A."/>
            <person name="Ohm R.A."/>
            <person name="Martin F."/>
            <person name="Silar P."/>
            <person name="Natvig D.O."/>
            <person name="Lalanne C."/>
            <person name="Gautier V."/>
            <person name="Ament-Velasquez S.L."/>
            <person name="Kruys A."/>
            <person name="Hutchinson M.I."/>
            <person name="Powell A.J."/>
            <person name="Barry K."/>
            <person name="Miller A.N."/>
            <person name="Grigoriev I.V."/>
            <person name="Debuchy R."/>
            <person name="Gladieux P."/>
            <person name="Hiltunen Thoren M."/>
            <person name="Johannesson H."/>
        </authorList>
    </citation>
    <scope>NUCLEOTIDE SEQUENCE</scope>
    <source>
        <strain evidence="11">CBS 168.71</strain>
    </source>
</reference>
<dbReference type="GO" id="GO:0045490">
    <property type="term" value="P:pectin catabolic process"/>
    <property type="evidence" value="ECO:0007669"/>
    <property type="project" value="TreeGrafter"/>
</dbReference>
<comment type="subcellular location">
    <subcellularLocation>
        <location evidence="3 10">Secreted</location>
    </subcellularLocation>
</comment>
<dbReference type="InterPro" id="IPR004898">
    <property type="entry name" value="Pectate_lyase_PlyH/PlyE-like"/>
</dbReference>
<organism evidence="11 12">
    <name type="scientific">Chaetomium fimeti</name>
    <dbReference type="NCBI Taxonomy" id="1854472"/>
    <lineage>
        <taxon>Eukaryota</taxon>
        <taxon>Fungi</taxon>
        <taxon>Dikarya</taxon>
        <taxon>Ascomycota</taxon>
        <taxon>Pezizomycotina</taxon>
        <taxon>Sordariomycetes</taxon>
        <taxon>Sordariomycetidae</taxon>
        <taxon>Sordariales</taxon>
        <taxon>Chaetomiaceae</taxon>
        <taxon>Chaetomium</taxon>
    </lineage>
</organism>
<dbReference type="Pfam" id="PF03211">
    <property type="entry name" value="Pectate_lyase"/>
    <property type="match status" value="1"/>
</dbReference>
<dbReference type="RefSeq" id="XP_062662979.1">
    <property type="nucleotide sequence ID" value="XM_062805586.1"/>
</dbReference>
<dbReference type="AlphaFoldDB" id="A0AAE0LW10"/>
<evidence type="ECO:0000256" key="8">
    <source>
        <dbReference type="ARBA" id="ARBA00023239"/>
    </source>
</evidence>
<evidence type="ECO:0000256" key="10">
    <source>
        <dbReference type="RuleBase" id="RU367009"/>
    </source>
</evidence>
<keyword evidence="8 10" id="KW-0456">Lyase</keyword>
<keyword evidence="6" id="KW-0732">Signal</keyword>
<evidence type="ECO:0000313" key="12">
    <source>
        <dbReference type="Proteomes" id="UP001278766"/>
    </source>
</evidence>
<comment type="cofactor">
    <cofactor evidence="2 10">
        <name>Ca(2+)</name>
        <dbReference type="ChEBI" id="CHEBI:29108"/>
    </cofactor>
</comment>
<reference evidence="11" key="2">
    <citation type="submission" date="2023-06" db="EMBL/GenBank/DDBJ databases">
        <authorList>
            <consortium name="Lawrence Berkeley National Laboratory"/>
            <person name="Haridas S."/>
            <person name="Hensen N."/>
            <person name="Bonometti L."/>
            <person name="Westerberg I."/>
            <person name="Brannstrom I.O."/>
            <person name="Guillou S."/>
            <person name="Cros-Aarteil S."/>
            <person name="Calhoun S."/>
            <person name="Kuo A."/>
            <person name="Mondo S."/>
            <person name="Pangilinan J."/>
            <person name="Riley R."/>
            <person name="Labutti K."/>
            <person name="Andreopoulos B."/>
            <person name="Lipzen A."/>
            <person name="Chen C."/>
            <person name="Yanf M."/>
            <person name="Daum C."/>
            <person name="Ng V."/>
            <person name="Clum A."/>
            <person name="Steindorff A."/>
            <person name="Ohm R."/>
            <person name="Martin F."/>
            <person name="Silar P."/>
            <person name="Natvig D."/>
            <person name="Lalanne C."/>
            <person name="Gautier V."/>
            <person name="Ament-Velasquez S.L."/>
            <person name="Kruys A."/>
            <person name="Hutchinson M.I."/>
            <person name="Powell A.J."/>
            <person name="Barry K."/>
            <person name="Miller A.N."/>
            <person name="Grigoriev I.V."/>
            <person name="Debuchy R."/>
            <person name="Gladieux P."/>
            <person name="Thoren M.H."/>
            <person name="Johannesson H."/>
        </authorList>
    </citation>
    <scope>NUCLEOTIDE SEQUENCE</scope>
    <source>
        <strain evidence="11">CBS 168.71</strain>
    </source>
</reference>
<dbReference type="GO" id="GO:0030570">
    <property type="term" value="F:pectate lyase activity"/>
    <property type="evidence" value="ECO:0007669"/>
    <property type="project" value="UniProtKB-UniRule"/>
</dbReference>
<comment type="caution">
    <text evidence="11">The sequence shown here is derived from an EMBL/GenBank/DDBJ whole genome shotgun (WGS) entry which is preliminary data.</text>
</comment>
<evidence type="ECO:0000256" key="5">
    <source>
        <dbReference type="ARBA" id="ARBA00022525"/>
    </source>
</evidence>